<feature type="region of interest" description="Disordered" evidence="1">
    <location>
        <begin position="1827"/>
        <end position="1850"/>
    </location>
</feature>
<feature type="compositionally biased region" description="Basic and acidic residues" evidence="1">
    <location>
        <begin position="455"/>
        <end position="467"/>
    </location>
</feature>
<feature type="region of interest" description="Disordered" evidence="1">
    <location>
        <begin position="12"/>
        <end position="34"/>
    </location>
</feature>
<feature type="region of interest" description="Disordered" evidence="1">
    <location>
        <begin position="1171"/>
        <end position="1197"/>
    </location>
</feature>
<reference evidence="3 4" key="1">
    <citation type="submission" date="2014-03" db="EMBL/GenBank/DDBJ databases">
        <authorList>
            <person name="Sibley D."/>
            <person name="Venepally P."/>
            <person name="Karamycheva S."/>
            <person name="Hadjithomas M."/>
            <person name="Khan A."/>
            <person name="Brunk B."/>
            <person name="Roos D."/>
            <person name="Caler E."/>
            <person name="Lorenzi H."/>
        </authorList>
    </citation>
    <scope>NUCLEOTIDE SEQUENCE [LARGE SCALE GENOMIC DNA]</scope>
    <source>
        <strain evidence="4">p89</strain>
    </source>
</reference>
<feature type="region of interest" description="Disordered" evidence="1">
    <location>
        <begin position="678"/>
        <end position="760"/>
    </location>
</feature>
<protein>
    <recommendedName>
        <fullName evidence="2">Origin recognition complex subunit 3 N-terminal domain-containing protein</fullName>
    </recommendedName>
</protein>
<proteinExistence type="predicted"/>
<evidence type="ECO:0000313" key="3">
    <source>
        <dbReference type="EMBL" id="KFG42516.1"/>
    </source>
</evidence>
<feature type="compositionally biased region" description="Low complexity" evidence="1">
    <location>
        <begin position="165"/>
        <end position="205"/>
    </location>
</feature>
<feature type="compositionally biased region" description="Basic residues" evidence="1">
    <location>
        <begin position="1975"/>
        <end position="1986"/>
    </location>
</feature>
<dbReference type="VEuPathDB" id="ToxoDB:TGP89_226890"/>
<dbReference type="EMBL" id="AEYI02001013">
    <property type="protein sequence ID" value="KFG42516.1"/>
    <property type="molecule type" value="Genomic_DNA"/>
</dbReference>
<sequence>MAPAPPFGVFFASAGEERFPDASQSEREPKENAPSFLAYRILPPLSATIPPLSSRAPHPVVSQGACAASRHHPPLVRHLLDNSIPLPQQLASLLPPEEHSSASDSSSLISAAALPGSSACAASEGAREACGARAPASDSPTKCLDTPTETRRRLRSAKTPVSPRVSKSALTSSSNASSSWTSSSGAPSSSTCSSSVSSSPPSGVSHHNTARFAPLLQYASSPQPPSLLIPPFFSSPATPQRSATALQSELASSALRCRAAELQHRRLLRALAAAVYRAVQPHAANLASIIQVHALAAAADLHASASNEIEARLSGDLPESFGLHGFDLNGHGASPSLFSSPVLSSSSSPFPSSFSPFSLDGGGGASPLSPFAEKTRPETFTSQRGNVFFRGRRGDVFDFLPVVVAAAGVDAGDHRLAVQLLNFECMRRSRLSWRRWRRRQLLSRKASEASDEDSAGEKTVRRSRRDEDASERQDGVFFFRAAVLRASECSCLAAAVQSIYQQLTSMACCALSQSGKNSLVLPFAPDSQRGSRASRADAEAAHSLFSTVSEQMEEAFFPLLSAALSHEDISTAGAWSVSPKAQCTYSKSLEGLLFPRLDPKGEAPLFPAGTGEEEGDGASLPGDSSLLAAKRFDGICEKLEVWWRGLNIFPENGRMTKSRGRRDKLGVDSLLEEGSLRRAKTRRQKQMKELWGSSDEEVEQEAEAAEASDELPDENESGKPSRAGSPSALPCAATSVSPSSSEPQETPEASSQPAVSPPLSVGTSVFRPVCLSRRGEGGREGSDSVQVSSAVLLVVLEETEAFPLPLLSSLLHLLSILRMQCRMPFVVVAAASSSSAIRQFLCDSRATNSLAVEAATLLQPSLVQQQIVNLLLACSAALPFSLSMPSLLVLLQHLEENVAPSVLQLARVFQVVVRQFYQAHPLAFLCRGFDDVLPLLHAAEEQTEREASPAAGEREDSEGESPTGDNRNAERGKGKNANDRESIREKERETESTEAKEARLEQDEACITTAEPSLFSEEKEKREDAKRLQTRASRLLKKWTRRTELLAFSSITDDHIRLLTQLLRNATEVYVHLVASQQHGGFFFDRCCWQQEQLLQKSASVLGGAGPRVSPLSRRSRPGKENEESEEEEEKTKRQPSGDGAAMLAKLNDPLHARQSGSRLTESSISSSSCASFSASPSSAPPSSSPPPLSSSRSSFPSFLPGCRRSGACVSRRAVLALLRAWWGGRGLSVFSRLQEDFRERRSALERQRISLKAREAADEEKLRREERDTNMALICREILPQAVGELAERRVGVALAFRLLLLLQQQLERQRRSGRTGTEESDFSYLLPGAVPGAAPDASEASRASHREKKPQGDTPATAAATAKRRPGGKPKRAKQARTETEKETDDMPNDDKDEQGSGAFSDEEGDETGDARDCWWRGAAEAESGTRAMIDELERLLGVHEENACLLRKTRPQQRVQEMARACRSVGEDLHRLLGTLYEDLAVAAPARVFHDCGGFAEGGIADPSALSLPLKLFFQQGHRELCLLRLFLAARSSPDSVPDASGVHSAEILHALDNLRLLVGELDEASLALAAGPKRESCAVFLPSRKRTSVSPLREAGSEAAWGVCSAGRPGKAFGSVASLSSPDAAPLGAAAPSRKSVGDGEKETMPSLAQLYTLKLRFLHVVEELLLLLLLPLPSWHPLGTELAVWGGSLAIEVAAAGLALPSAKELGGRRAERQLVSAAQTVCARLEPIPQRETLEHLAIVNPFYLQQFEDSEDEETPSRAGSQTPHDAASPVLLEDVSVVYRLLGDAGKRVGMWDLFCAFCRETLEGRIAQEAAKLGDNAETIEEEKRGRSRERGREKKMQGKHLEFEVLSKMEDEGNANAGQTSQTLAGAAASSASAVSSVSLPPVNLLQQLQFRFAVAVGSLDHQLGLLRLPTAGAFAAAAEQALVGGQGEDGELLFACEGEPEEIPEEEKDGESKPSDSRAWREKSKGKRGPSRFARKRVEEDSEAEVAKEVQDELRQMKELLHGVYAHRTQFGTVYVRDCQREIQEEETEDAPKLEKKRRRRKTTNAKKRRNRMEDSS</sequence>
<feature type="compositionally biased region" description="Acidic residues" evidence="1">
    <location>
        <begin position="694"/>
        <end position="715"/>
    </location>
</feature>
<evidence type="ECO:0000259" key="2">
    <source>
        <dbReference type="Pfam" id="PF07034"/>
    </source>
</evidence>
<dbReference type="Proteomes" id="UP000028828">
    <property type="component" value="Unassembled WGS sequence"/>
</dbReference>
<name>A0A086KDP8_TOXGO</name>
<feature type="compositionally biased region" description="Basic and acidic residues" evidence="1">
    <location>
        <begin position="1831"/>
        <end position="1850"/>
    </location>
</feature>
<gene>
    <name evidence="3" type="ORF">TGP89_226890</name>
</gene>
<dbReference type="InterPro" id="IPR045667">
    <property type="entry name" value="ORC3_N"/>
</dbReference>
<feature type="region of interest" description="Disordered" evidence="1">
    <location>
        <begin position="447"/>
        <end position="467"/>
    </location>
</feature>
<dbReference type="Pfam" id="PF07034">
    <property type="entry name" value="ORC3_N"/>
    <property type="match status" value="1"/>
</dbReference>
<accession>A0A086KDP8</accession>
<evidence type="ECO:0000256" key="1">
    <source>
        <dbReference type="SAM" id="MobiDB-lite"/>
    </source>
</evidence>
<feature type="compositionally biased region" description="Basic and acidic residues" evidence="1">
    <location>
        <begin position="967"/>
        <end position="1002"/>
    </location>
</feature>
<feature type="region of interest" description="Disordered" evidence="1">
    <location>
        <begin position="1625"/>
        <end position="1645"/>
    </location>
</feature>
<feature type="domain" description="Origin recognition complex subunit 3 N-terminal" evidence="2">
    <location>
        <begin position="787"/>
        <end position="925"/>
    </location>
</feature>
<feature type="compositionally biased region" description="Pro residues" evidence="1">
    <location>
        <begin position="1179"/>
        <end position="1189"/>
    </location>
</feature>
<feature type="region of interest" description="Disordered" evidence="1">
    <location>
        <begin position="131"/>
        <end position="208"/>
    </location>
</feature>
<dbReference type="PANTHER" id="PTHR48125:SF10">
    <property type="entry name" value="OS12G0136300 PROTEIN"/>
    <property type="match status" value="1"/>
</dbReference>
<feature type="compositionally biased region" description="Basic and acidic residues" evidence="1">
    <location>
        <begin position="1961"/>
        <end position="1974"/>
    </location>
</feature>
<feature type="compositionally biased region" description="Low complexity" evidence="1">
    <location>
        <begin position="732"/>
        <end position="753"/>
    </location>
</feature>
<feature type="compositionally biased region" description="Basic residues" evidence="1">
    <location>
        <begin position="2046"/>
        <end position="2062"/>
    </location>
</feature>
<organism evidence="3 4">
    <name type="scientific">Toxoplasma gondii p89</name>
    <dbReference type="NCBI Taxonomy" id="943119"/>
    <lineage>
        <taxon>Eukaryota</taxon>
        <taxon>Sar</taxon>
        <taxon>Alveolata</taxon>
        <taxon>Apicomplexa</taxon>
        <taxon>Conoidasida</taxon>
        <taxon>Coccidia</taxon>
        <taxon>Eucoccidiorida</taxon>
        <taxon>Eimeriorina</taxon>
        <taxon>Sarcocystidae</taxon>
        <taxon>Toxoplasma</taxon>
    </lineage>
</organism>
<feature type="region of interest" description="Disordered" evidence="1">
    <location>
        <begin position="2035"/>
        <end position="2068"/>
    </location>
</feature>
<dbReference type="PANTHER" id="PTHR48125">
    <property type="entry name" value="LP07818P1"/>
    <property type="match status" value="1"/>
</dbReference>
<feature type="region of interest" description="Disordered" evidence="1">
    <location>
        <begin position="942"/>
        <end position="1003"/>
    </location>
</feature>
<feature type="region of interest" description="Disordered" evidence="1">
    <location>
        <begin position="1309"/>
        <end position="1415"/>
    </location>
</feature>
<evidence type="ECO:0000313" key="4">
    <source>
        <dbReference type="Proteomes" id="UP000028828"/>
    </source>
</evidence>
<feature type="compositionally biased region" description="Basic and acidic residues" evidence="1">
    <location>
        <begin position="15"/>
        <end position="31"/>
    </location>
</feature>
<comment type="caution">
    <text evidence="3">The sequence shown here is derived from an EMBL/GenBank/DDBJ whole genome shotgun (WGS) entry which is preliminary data.</text>
</comment>
<feature type="compositionally biased region" description="Acidic residues" evidence="1">
    <location>
        <begin position="1384"/>
        <end position="1395"/>
    </location>
</feature>
<feature type="region of interest" description="Disordered" evidence="1">
    <location>
        <begin position="1102"/>
        <end position="1142"/>
    </location>
</feature>
<dbReference type="OrthoDB" id="332660at2759"/>
<feature type="region of interest" description="Disordered" evidence="1">
    <location>
        <begin position="1952"/>
        <end position="1997"/>
    </location>
</feature>
<feature type="compositionally biased region" description="Basic residues" evidence="1">
    <location>
        <begin position="1364"/>
        <end position="1377"/>
    </location>
</feature>